<keyword evidence="1" id="KW-0472">Membrane</keyword>
<reference evidence="3 4" key="1">
    <citation type="journal article" date="2015" name="Nature">
        <title>rRNA introns, odd ribosomes, and small enigmatic genomes across a large radiation of phyla.</title>
        <authorList>
            <person name="Brown C.T."/>
            <person name="Hug L.A."/>
            <person name="Thomas B.C."/>
            <person name="Sharon I."/>
            <person name="Castelle C.J."/>
            <person name="Singh A."/>
            <person name="Wilkins M.J."/>
            <person name="Williams K.H."/>
            <person name="Banfield J.F."/>
        </authorList>
    </citation>
    <scope>NUCLEOTIDE SEQUENCE [LARGE SCALE GENOMIC DNA]</scope>
</reference>
<protein>
    <recommendedName>
        <fullName evidence="5">CARDB domain-containing protein</fullName>
    </recommendedName>
</protein>
<feature type="transmembrane region" description="Helical" evidence="1">
    <location>
        <begin position="276"/>
        <end position="297"/>
    </location>
</feature>
<accession>A0A0G0M8J7</accession>
<dbReference type="AlphaFoldDB" id="A0A0G0M8J7"/>
<comment type="caution">
    <text evidence="3">The sequence shown here is derived from an EMBL/GenBank/DDBJ whole genome shotgun (WGS) entry which is preliminary data.</text>
</comment>
<evidence type="ECO:0000313" key="4">
    <source>
        <dbReference type="Proteomes" id="UP000034022"/>
    </source>
</evidence>
<name>A0A0G0M8J7_9BACT</name>
<sequence length="321" mass="35879">MLKKQLYFFILSGAIILTSAHAALAGFGVSPPAVISDKILPGSHFEQRVTLLRSSAESVLNATVEINAPEIEEWITINKGMTFELPAGIIQVPIIINIDPPKDAAIDSYSGKININVAEKNNTGASGIELGVGAQINLDIRLTCDIYRDFLVRATNIIDLELPKKPWDQPIFSSIFRRLQVSLKIENTGNIEIAPSKVTLDIYDISEENLLETVTDFKIKKIQAFQTKDVLASFPVQIDAGQYWAKVRVYKGNDIIASEKIAFTIMPAGAFKISDLLPWSAVFALLALIWFLLYAVFRIKVRNIIIKPFRFFIFVLKNIYF</sequence>
<feature type="chain" id="PRO_5002533491" description="CARDB domain-containing protein" evidence="2">
    <location>
        <begin position="23"/>
        <end position="321"/>
    </location>
</feature>
<organism evidence="3 4">
    <name type="scientific">Candidatus Falkowbacteria bacterium GW2011_GWE1_38_31</name>
    <dbReference type="NCBI Taxonomy" id="1618638"/>
    <lineage>
        <taxon>Bacteria</taxon>
        <taxon>Candidatus Falkowiibacteriota</taxon>
    </lineage>
</organism>
<evidence type="ECO:0000256" key="2">
    <source>
        <dbReference type="SAM" id="SignalP"/>
    </source>
</evidence>
<evidence type="ECO:0000313" key="3">
    <source>
        <dbReference type="EMBL" id="KKQ70004.1"/>
    </source>
</evidence>
<keyword evidence="1" id="KW-0812">Transmembrane</keyword>
<proteinExistence type="predicted"/>
<dbReference type="Proteomes" id="UP000034022">
    <property type="component" value="Unassembled WGS sequence"/>
</dbReference>
<keyword evidence="1" id="KW-1133">Transmembrane helix</keyword>
<feature type="signal peptide" evidence="2">
    <location>
        <begin position="1"/>
        <end position="22"/>
    </location>
</feature>
<keyword evidence="2" id="KW-0732">Signal</keyword>
<dbReference type="EMBL" id="LBUU01000007">
    <property type="protein sequence ID" value="KKQ70004.1"/>
    <property type="molecule type" value="Genomic_DNA"/>
</dbReference>
<evidence type="ECO:0008006" key="5">
    <source>
        <dbReference type="Google" id="ProtNLM"/>
    </source>
</evidence>
<gene>
    <name evidence="3" type="ORF">US91_C0007G0014</name>
</gene>
<evidence type="ECO:0000256" key="1">
    <source>
        <dbReference type="SAM" id="Phobius"/>
    </source>
</evidence>